<dbReference type="PANTHER" id="PTHR31285">
    <property type="entry name" value="NICOTINAMIDE MONONUCLEOTIDE ADENYLYLTRANSFERASE"/>
    <property type="match status" value="1"/>
</dbReference>
<name>A0AAW0C5F7_9AGAR</name>
<dbReference type="GO" id="GO:0016887">
    <property type="term" value="F:ATP hydrolysis activity"/>
    <property type="evidence" value="ECO:0007669"/>
    <property type="project" value="TreeGrafter"/>
</dbReference>
<evidence type="ECO:0000256" key="6">
    <source>
        <dbReference type="ARBA" id="ARBA00022840"/>
    </source>
</evidence>
<evidence type="ECO:0000256" key="3">
    <source>
        <dbReference type="ARBA" id="ARBA00022679"/>
    </source>
</evidence>
<sequence>MSLLNTITRLRSGLIVPPIELIYTPHPVPHPYLPSTLSVLDSSFNPPTLAHLALANHTQSPSPKLLLLSIRNADKQLKSGDATYVQRIEMMIALAKEIEGGAAVGIIDEPTFVGKSKMLLEKFPGCRLTFLLGYDTLERFFDRKYYPGDMYTSLRKFFEDDGSKVLCAKRSPGSYPSSSNPDLSSALEIFPVTMVDIGEDVWALSSSEVRDAVKSGNQKWKRMVPPLVAEYIEKEGLYRE</sequence>
<dbReference type="Gene3D" id="3.40.50.620">
    <property type="entry name" value="HUPs"/>
    <property type="match status" value="1"/>
</dbReference>
<keyword evidence="3" id="KW-0808">Transferase</keyword>
<evidence type="ECO:0000313" key="10">
    <source>
        <dbReference type="Proteomes" id="UP001383192"/>
    </source>
</evidence>
<evidence type="ECO:0000256" key="4">
    <source>
        <dbReference type="ARBA" id="ARBA00022695"/>
    </source>
</evidence>
<reference evidence="9 10" key="1">
    <citation type="submission" date="2024-01" db="EMBL/GenBank/DDBJ databases">
        <title>A draft genome for a cacao thread blight-causing isolate of Paramarasmius palmivorus.</title>
        <authorList>
            <person name="Baruah I.K."/>
            <person name="Bukari Y."/>
            <person name="Amoako-Attah I."/>
            <person name="Meinhardt L.W."/>
            <person name="Bailey B.A."/>
            <person name="Cohen S.P."/>
        </authorList>
    </citation>
    <scope>NUCLEOTIDE SEQUENCE [LARGE SCALE GENOMIC DNA]</scope>
    <source>
        <strain evidence="9 10">GH-12</strain>
    </source>
</reference>
<protein>
    <recommendedName>
        <fullName evidence="11">Nicotinamide-nucleotide adenylyltransferase</fullName>
    </recommendedName>
</protein>
<dbReference type="Proteomes" id="UP001383192">
    <property type="component" value="Unassembled WGS sequence"/>
</dbReference>
<dbReference type="GO" id="GO:0005634">
    <property type="term" value="C:nucleus"/>
    <property type="evidence" value="ECO:0007669"/>
    <property type="project" value="TreeGrafter"/>
</dbReference>
<gene>
    <name evidence="9" type="ORF">VNI00_012806</name>
</gene>
<dbReference type="AlphaFoldDB" id="A0AAW0C5F7"/>
<dbReference type="GO" id="GO:0005524">
    <property type="term" value="F:ATP binding"/>
    <property type="evidence" value="ECO:0007669"/>
    <property type="project" value="UniProtKB-KW"/>
</dbReference>
<evidence type="ECO:0000256" key="5">
    <source>
        <dbReference type="ARBA" id="ARBA00022741"/>
    </source>
</evidence>
<dbReference type="GO" id="GO:0009435">
    <property type="term" value="P:NAD+ biosynthetic process"/>
    <property type="evidence" value="ECO:0007669"/>
    <property type="project" value="InterPro"/>
</dbReference>
<accession>A0AAW0C5F7</accession>
<dbReference type="GO" id="GO:0000309">
    <property type="term" value="F:nicotinamide-nucleotide adenylyltransferase activity"/>
    <property type="evidence" value="ECO:0007669"/>
    <property type="project" value="UniProtKB-EC"/>
</dbReference>
<comment type="caution">
    <text evidence="9">The sequence shown here is derived from an EMBL/GenBank/DDBJ whole genome shotgun (WGS) entry which is preliminary data.</text>
</comment>
<proteinExistence type="predicted"/>
<keyword evidence="6" id="KW-0067">ATP-binding</keyword>
<organism evidence="9 10">
    <name type="scientific">Paramarasmius palmivorus</name>
    <dbReference type="NCBI Taxonomy" id="297713"/>
    <lineage>
        <taxon>Eukaryota</taxon>
        <taxon>Fungi</taxon>
        <taxon>Dikarya</taxon>
        <taxon>Basidiomycota</taxon>
        <taxon>Agaricomycotina</taxon>
        <taxon>Agaricomycetes</taxon>
        <taxon>Agaricomycetidae</taxon>
        <taxon>Agaricales</taxon>
        <taxon>Marasmiineae</taxon>
        <taxon>Marasmiaceae</taxon>
        <taxon>Paramarasmius</taxon>
    </lineage>
</organism>
<keyword evidence="7" id="KW-0520">NAD</keyword>
<evidence type="ECO:0000256" key="7">
    <source>
        <dbReference type="ARBA" id="ARBA00023027"/>
    </source>
</evidence>
<comment type="catalytic activity">
    <reaction evidence="8">
        <text>beta-nicotinamide D-ribonucleotide + ATP + H(+) = diphosphate + NAD(+)</text>
        <dbReference type="Rhea" id="RHEA:21360"/>
        <dbReference type="ChEBI" id="CHEBI:14649"/>
        <dbReference type="ChEBI" id="CHEBI:15378"/>
        <dbReference type="ChEBI" id="CHEBI:30616"/>
        <dbReference type="ChEBI" id="CHEBI:33019"/>
        <dbReference type="ChEBI" id="CHEBI:57540"/>
        <dbReference type="EC" id="2.7.7.1"/>
    </reaction>
</comment>
<evidence type="ECO:0000256" key="1">
    <source>
        <dbReference type="ARBA" id="ARBA00004790"/>
    </source>
</evidence>
<evidence type="ECO:0000256" key="8">
    <source>
        <dbReference type="ARBA" id="ARBA00049001"/>
    </source>
</evidence>
<dbReference type="PANTHER" id="PTHR31285:SF0">
    <property type="entry name" value="NICOTINAMIDE MONONUCLEOTIDE ADENYLYLTRANSFERASE"/>
    <property type="match status" value="1"/>
</dbReference>
<dbReference type="InterPro" id="IPR014729">
    <property type="entry name" value="Rossmann-like_a/b/a_fold"/>
</dbReference>
<keyword evidence="4" id="KW-0548">Nucleotidyltransferase</keyword>
<dbReference type="SUPFAM" id="SSF52374">
    <property type="entry name" value="Nucleotidylyl transferase"/>
    <property type="match status" value="1"/>
</dbReference>
<dbReference type="InterPro" id="IPR005248">
    <property type="entry name" value="NadD/NMNAT"/>
</dbReference>
<dbReference type="EMBL" id="JAYKXP010000061">
    <property type="protein sequence ID" value="KAK7033579.1"/>
    <property type="molecule type" value="Genomic_DNA"/>
</dbReference>
<comment type="pathway">
    <text evidence="1">Cofactor biosynthesis; NAD(+) biosynthesis.</text>
</comment>
<dbReference type="CDD" id="cd02165">
    <property type="entry name" value="NMNAT"/>
    <property type="match status" value="1"/>
</dbReference>
<evidence type="ECO:0000256" key="2">
    <source>
        <dbReference type="ARBA" id="ARBA00022642"/>
    </source>
</evidence>
<keyword evidence="10" id="KW-1185">Reference proteome</keyword>
<evidence type="ECO:0008006" key="11">
    <source>
        <dbReference type="Google" id="ProtNLM"/>
    </source>
</evidence>
<dbReference type="GO" id="GO:0005737">
    <property type="term" value="C:cytoplasm"/>
    <property type="evidence" value="ECO:0007669"/>
    <property type="project" value="TreeGrafter"/>
</dbReference>
<keyword evidence="5" id="KW-0547">Nucleotide-binding</keyword>
<keyword evidence="2" id="KW-0662">Pyridine nucleotide biosynthesis</keyword>
<evidence type="ECO:0000313" key="9">
    <source>
        <dbReference type="EMBL" id="KAK7033579.1"/>
    </source>
</evidence>